<dbReference type="PROSITE" id="PS50931">
    <property type="entry name" value="HTH_LYSR"/>
    <property type="match status" value="1"/>
</dbReference>
<keyword evidence="4" id="KW-0804">Transcription</keyword>
<protein>
    <submittedName>
        <fullName evidence="7">LysR family transcriptional regulator</fullName>
    </submittedName>
</protein>
<dbReference type="SUPFAM" id="SSF53850">
    <property type="entry name" value="Periplasmic binding protein-like II"/>
    <property type="match status" value="1"/>
</dbReference>
<dbReference type="PRINTS" id="PR00039">
    <property type="entry name" value="HTHLYSR"/>
</dbReference>
<evidence type="ECO:0000256" key="3">
    <source>
        <dbReference type="ARBA" id="ARBA00023125"/>
    </source>
</evidence>
<accession>A0ABW4PW82</accession>
<dbReference type="PANTHER" id="PTHR30346">
    <property type="entry name" value="TRANSCRIPTIONAL DUAL REGULATOR HCAR-RELATED"/>
    <property type="match status" value="1"/>
</dbReference>
<dbReference type="PANTHER" id="PTHR30346:SF28">
    <property type="entry name" value="HTH-TYPE TRANSCRIPTIONAL REGULATOR CYNR"/>
    <property type="match status" value="1"/>
</dbReference>
<comment type="similarity">
    <text evidence="1">Belongs to the LysR transcriptional regulatory family.</text>
</comment>
<comment type="caution">
    <text evidence="7">The sequence shown here is derived from an EMBL/GenBank/DDBJ whole genome shotgun (WGS) entry which is preliminary data.</text>
</comment>
<dbReference type="RefSeq" id="WP_343904202.1">
    <property type="nucleotide sequence ID" value="NZ_BAAAIS010000002.1"/>
</dbReference>
<organism evidence="7 8">
    <name type="scientific">Brachybacterium rhamnosum</name>
    <dbReference type="NCBI Taxonomy" id="173361"/>
    <lineage>
        <taxon>Bacteria</taxon>
        <taxon>Bacillati</taxon>
        <taxon>Actinomycetota</taxon>
        <taxon>Actinomycetes</taxon>
        <taxon>Micrococcales</taxon>
        <taxon>Dermabacteraceae</taxon>
        <taxon>Brachybacterium</taxon>
    </lineage>
</organism>
<dbReference type="InterPro" id="IPR036388">
    <property type="entry name" value="WH-like_DNA-bd_sf"/>
</dbReference>
<dbReference type="Pfam" id="PF00126">
    <property type="entry name" value="HTH_1"/>
    <property type="match status" value="1"/>
</dbReference>
<dbReference type="InterPro" id="IPR000847">
    <property type="entry name" value="LysR_HTH_N"/>
</dbReference>
<evidence type="ECO:0000256" key="4">
    <source>
        <dbReference type="ARBA" id="ARBA00023163"/>
    </source>
</evidence>
<dbReference type="Gene3D" id="3.40.190.290">
    <property type="match status" value="1"/>
</dbReference>
<dbReference type="InterPro" id="IPR005119">
    <property type="entry name" value="LysR_subst-bd"/>
</dbReference>
<dbReference type="SUPFAM" id="SSF46785">
    <property type="entry name" value="Winged helix' DNA-binding domain"/>
    <property type="match status" value="1"/>
</dbReference>
<feature type="domain" description="HTH lysR-type" evidence="6">
    <location>
        <begin position="1"/>
        <end position="58"/>
    </location>
</feature>
<dbReference type="Gene3D" id="1.10.10.10">
    <property type="entry name" value="Winged helix-like DNA-binding domain superfamily/Winged helix DNA-binding domain"/>
    <property type="match status" value="1"/>
</dbReference>
<keyword evidence="2" id="KW-0805">Transcription regulation</keyword>
<dbReference type="EMBL" id="JBHUFL010000002">
    <property type="protein sequence ID" value="MFD1834986.1"/>
    <property type="molecule type" value="Genomic_DNA"/>
</dbReference>
<evidence type="ECO:0000256" key="2">
    <source>
        <dbReference type="ARBA" id="ARBA00023015"/>
    </source>
</evidence>
<feature type="region of interest" description="Disordered" evidence="5">
    <location>
        <begin position="295"/>
        <end position="318"/>
    </location>
</feature>
<reference evidence="8" key="1">
    <citation type="journal article" date="2019" name="Int. J. Syst. Evol. Microbiol.">
        <title>The Global Catalogue of Microorganisms (GCM) 10K type strain sequencing project: providing services to taxonomists for standard genome sequencing and annotation.</title>
        <authorList>
            <consortium name="The Broad Institute Genomics Platform"/>
            <consortium name="The Broad Institute Genome Sequencing Center for Infectious Disease"/>
            <person name="Wu L."/>
            <person name="Ma J."/>
        </authorList>
    </citation>
    <scope>NUCLEOTIDE SEQUENCE [LARGE SCALE GENOMIC DNA]</scope>
    <source>
        <strain evidence="8">JCM 11650</strain>
    </source>
</reference>
<name>A0ABW4PW82_9MICO</name>
<evidence type="ECO:0000259" key="6">
    <source>
        <dbReference type="PROSITE" id="PS50931"/>
    </source>
</evidence>
<proteinExistence type="inferred from homology"/>
<dbReference type="Pfam" id="PF03466">
    <property type="entry name" value="LysR_substrate"/>
    <property type="match status" value="1"/>
</dbReference>
<dbReference type="InterPro" id="IPR036390">
    <property type="entry name" value="WH_DNA-bd_sf"/>
</dbReference>
<keyword evidence="3" id="KW-0238">DNA-binding</keyword>
<gene>
    <name evidence="7" type="ORF">ACFSDA_07830</name>
</gene>
<dbReference type="Proteomes" id="UP001597280">
    <property type="component" value="Unassembled WGS sequence"/>
</dbReference>
<evidence type="ECO:0000313" key="8">
    <source>
        <dbReference type="Proteomes" id="UP001597280"/>
    </source>
</evidence>
<feature type="compositionally biased region" description="Low complexity" evidence="5">
    <location>
        <begin position="295"/>
        <end position="311"/>
    </location>
</feature>
<evidence type="ECO:0000256" key="5">
    <source>
        <dbReference type="SAM" id="MobiDB-lite"/>
    </source>
</evidence>
<sequence length="318" mass="33818">MDLRQMEYVLALSEERHFTRAAALTGVSQSGLSSAIRSLESELGTPLFDRTTRRVELTAAGEALLPHARAMVDEAARARDAVVRSTRTVSGSLRVGAEQCLGLVDVSTLLERFHRRYPGVATEFAQSGSHELVDAVRGGTLDVAFVATTRPPTSLRHQPLGGEPLVLVVPADSDLASRTPLRWSDLAGRDFVDFSPSWGVRTLNDELLAAHAVTRRVRCSVNDVHTLLDLVTRGLGVAIVPQHVAAKPQAATLRTIPLPGAESPEWTVGAVSPISPRADVPAVLLLELLGTPSPGTAEAEAVTTATPLPEARPLVPLG</sequence>
<evidence type="ECO:0000313" key="7">
    <source>
        <dbReference type="EMBL" id="MFD1834986.1"/>
    </source>
</evidence>
<evidence type="ECO:0000256" key="1">
    <source>
        <dbReference type="ARBA" id="ARBA00009437"/>
    </source>
</evidence>
<keyword evidence="8" id="KW-1185">Reference proteome</keyword>